<feature type="compositionally biased region" description="Acidic residues" evidence="1">
    <location>
        <begin position="33"/>
        <end position="42"/>
    </location>
</feature>
<organism evidence="3 4">
    <name type="scientific">Cronartium quercuum f. sp. fusiforme G11</name>
    <dbReference type="NCBI Taxonomy" id="708437"/>
    <lineage>
        <taxon>Eukaryota</taxon>
        <taxon>Fungi</taxon>
        <taxon>Dikarya</taxon>
        <taxon>Basidiomycota</taxon>
        <taxon>Pucciniomycotina</taxon>
        <taxon>Pucciniomycetes</taxon>
        <taxon>Pucciniales</taxon>
        <taxon>Coleosporiaceae</taxon>
        <taxon>Cronartium</taxon>
    </lineage>
</organism>
<evidence type="ECO:0000256" key="2">
    <source>
        <dbReference type="SAM" id="Phobius"/>
    </source>
</evidence>
<keyword evidence="2" id="KW-0472">Membrane</keyword>
<keyword evidence="4" id="KW-1185">Reference proteome</keyword>
<dbReference type="AlphaFoldDB" id="A0A9P6NZ67"/>
<feature type="compositionally biased region" description="Low complexity" evidence="1">
    <location>
        <begin position="107"/>
        <end position="117"/>
    </location>
</feature>
<feature type="transmembrane region" description="Helical" evidence="2">
    <location>
        <begin position="138"/>
        <end position="158"/>
    </location>
</feature>
<reference evidence="3" key="1">
    <citation type="submission" date="2013-11" db="EMBL/GenBank/DDBJ databases">
        <title>Genome sequence of the fusiform rust pathogen reveals effectors for host alternation and coevolution with pine.</title>
        <authorList>
            <consortium name="DOE Joint Genome Institute"/>
            <person name="Smith K."/>
            <person name="Pendleton A."/>
            <person name="Kubisiak T."/>
            <person name="Anderson C."/>
            <person name="Salamov A."/>
            <person name="Aerts A."/>
            <person name="Riley R."/>
            <person name="Clum A."/>
            <person name="Lindquist E."/>
            <person name="Ence D."/>
            <person name="Campbell M."/>
            <person name="Kronenberg Z."/>
            <person name="Feau N."/>
            <person name="Dhillon B."/>
            <person name="Hamelin R."/>
            <person name="Burleigh J."/>
            <person name="Smith J."/>
            <person name="Yandell M."/>
            <person name="Nelson C."/>
            <person name="Grigoriev I."/>
            <person name="Davis J."/>
        </authorList>
    </citation>
    <scope>NUCLEOTIDE SEQUENCE</scope>
    <source>
        <strain evidence="3">G11</strain>
    </source>
</reference>
<feature type="region of interest" description="Disordered" evidence="1">
    <location>
        <begin position="1"/>
        <end position="50"/>
    </location>
</feature>
<evidence type="ECO:0000313" key="4">
    <source>
        <dbReference type="Proteomes" id="UP000886653"/>
    </source>
</evidence>
<dbReference type="EMBL" id="MU167209">
    <property type="protein sequence ID" value="KAG0152090.1"/>
    <property type="molecule type" value="Genomic_DNA"/>
</dbReference>
<sequence>MASTNHFRLSTGLQDLPQNTRSTQPNTNTFGPDETEDEEDDDPAGKFDVYKDFNNTGVRYVNVVGSPDEALEKEEFESGSHSTAPEKKPRAAFLLAKESRTKSKANSESPRSDFSPRSPRKIPEVYPKSLKQRWGWRLGAVIAFVSLAGLGLGIYFVVPRQPSISFERPITFVGDSGSAHFNPENSTSFSFDSRLSLYLDGRASFIPGRIRNLQVLVSDLGSTPNSVLVGQGHLAKALKVSTKTLTDLEVDVHFQYTARAQTDALFQAWYQSCGNINASKVNGTVTRPSLQLALVVSFDMLGVIGTRSDSTQLNGVSCPVERPA</sequence>
<protein>
    <submittedName>
        <fullName evidence="3">Uncharacterized protein</fullName>
    </submittedName>
</protein>
<proteinExistence type="predicted"/>
<evidence type="ECO:0000256" key="1">
    <source>
        <dbReference type="SAM" id="MobiDB-lite"/>
    </source>
</evidence>
<comment type="caution">
    <text evidence="3">The sequence shown here is derived from an EMBL/GenBank/DDBJ whole genome shotgun (WGS) entry which is preliminary data.</text>
</comment>
<dbReference type="Proteomes" id="UP000886653">
    <property type="component" value="Unassembled WGS sequence"/>
</dbReference>
<accession>A0A9P6NZ67</accession>
<feature type="compositionally biased region" description="Polar residues" evidence="1">
    <location>
        <begin position="1"/>
        <end position="30"/>
    </location>
</feature>
<keyword evidence="2" id="KW-1133">Transmembrane helix</keyword>
<feature type="region of interest" description="Disordered" evidence="1">
    <location>
        <begin position="69"/>
        <end position="122"/>
    </location>
</feature>
<evidence type="ECO:0000313" key="3">
    <source>
        <dbReference type="EMBL" id="KAG0152090.1"/>
    </source>
</evidence>
<keyword evidence="2" id="KW-0812">Transmembrane</keyword>
<gene>
    <name evidence="3" type="ORF">CROQUDRAFT_650134</name>
</gene>
<dbReference type="OrthoDB" id="5582002at2759"/>
<name>A0A9P6NZ67_9BASI</name>